<organism evidence="6 7">
    <name type="scientific">Hibiscus sabdariffa</name>
    <name type="common">roselle</name>
    <dbReference type="NCBI Taxonomy" id="183260"/>
    <lineage>
        <taxon>Eukaryota</taxon>
        <taxon>Viridiplantae</taxon>
        <taxon>Streptophyta</taxon>
        <taxon>Embryophyta</taxon>
        <taxon>Tracheophyta</taxon>
        <taxon>Spermatophyta</taxon>
        <taxon>Magnoliopsida</taxon>
        <taxon>eudicotyledons</taxon>
        <taxon>Gunneridae</taxon>
        <taxon>Pentapetalae</taxon>
        <taxon>rosids</taxon>
        <taxon>malvids</taxon>
        <taxon>Malvales</taxon>
        <taxon>Malvaceae</taxon>
        <taxon>Malvoideae</taxon>
        <taxon>Hibiscus</taxon>
    </lineage>
</organism>
<feature type="domain" description="Essential protein Yae1 N-terminal" evidence="5">
    <location>
        <begin position="100"/>
        <end position="137"/>
    </location>
</feature>
<evidence type="ECO:0000256" key="4">
    <source>
        <dbReference type="ARBA" id="ARBA00023242"/>
    </source>
</evidence>
<evidence type="ECO:0000256" key="1">
    <source>
        <dbReference type="ARBA" id="ARBA00004123"/>
    </source>
</evidence>
<evidence type="ECO:0000313" key="7">
    <source>
        <dbReference type="Proteomes" id="UP001396334"/>
    </source>
</evidence>
<keyword evidence="7" id="KW-1185">Reference proteome</keyword>
<name>A0ABR2QMA4_9ROSI</name>
<evidence type="ECO:0000256" key="3">
    <source>
        <dbReference type="ARBA" id="ARBA00022490"/>
    </source>
</evidence>
<keyword evidence="4" id="KW-0539">Nucleus</keyword>
<dbReference type="Proteomes" id="UP001396334">
    <property type="component" value="Unassembled WGS sequence"/>
</dbReference>
<reference evidence="6 7" key="1">
    <citation type="journal article" date="2024" name="G3 (Bethesda)">
        <title>Genome assembly of Hibiscus sabdariffa L. provides insights into metabolisms of medicinal natural products.</title>
        <authorList>
            <person name="Kim T."/>
        </authorList>
    </citation>
    <scope>NUCLEOTIDE SEQUENCE [LARGE SCALE GENOMIC DNA]</scope>
    <source>
        <strain evidence="6">TK-2024</strain>
        <tissue evidence="6">Old leaves</tissue>
    </source>
</reference>
<evidence type="ECO:0000259" key="5">
    <source>
        <dbReference type="Pfam" id="PF09811"/>
    </source>
</evidence>
<dbReference type="InterPro" id="IPR038881">
    <property type="entry name" value="Yae1-like"/>
</dbReference>
<evidence type="ECO:0000256" key="2">
    <source>
        <dbReference type="ARBA" id="ARBA00004496"/>
    </source>
</evidence>
<dbReference type="Pfam" id="PF09811">
    <property type="entry name" value="Yae1_N"/>
    <property type="match status" value="1"/>
</dbReference>
<sequence length="229" mass="26073">MWEGRTKAADEAPANLSSELTDSNYTQLTDLYNKHKDQEKWMINWLKSSISIQKVCCYPIYSFNEADDGSLWDSSDEELDKTSDLDREWQRRHDRFHTIGYRDGLIAGKEASAQEGFNIGFKQSVPIGYNWGITRGVTSALACVPDDSRERLIETQEKRDKFWELYGCVNSVSASNALELFHDDILTKKAGVEQSSNPASLGRYTAKLQSLILDSPEIQVQFFHQDVSN</sequence>
<accession>A0ABR2QMA4</accession>
<gene>
    <name evidence="6" type="ORF">V6N11_024498</name>
</gene>
<protein>
    <recommendedName>
        <fullName evidence="5">Essential protein Yae1 N-terminal domain-containing protein</fullName>
    </recommendedName>
</protein>
<dbReference type="InterPro" id="IPR019191">
    <property type="entry name" value="Essential_protein_Yae1_N"/>
</dbReference>
<comment type="caution">
    <text evidence="6">The sequence shown here is derived from an EMBL/GenBank/DDBJ whole genome shotgun (WGS) entry which is preliminary data.</text>
</comment>
<comment type="subcellular location">
    <subcellularLocation>
        <location evidence="2">Cytoplasm</location>
    </subcellularLocation>
    <subcellularLocation>
        <location evidence="1">Nucleus</location>
    </subcellularLocation>
</comment>
<keyword evidence="3" id="KW-0963">Cytoplasm</keyword>
<dbReference type="EMBL" id="JBBPBN010000035">
    <property type="protein sequence ID" value="KAK9001800.1"/>
    <property type="molecule type" value="Genomic_DNA"/>
</dbReference>
<dbReference type="PANTHER" id="PTHR18829:SF0">
    <property type="entry name" value="PROTEIN YAE1 HOMOLOG"/>
    <property type="match status" value="1"/>
</dbReference>
<evidence type="ECO:0000313" key="6">
    <source>
        <dbReference type="EMBL" id="KAK9001800.1"/>
    </source>
</evidence>
<proteinExistence type="predicted"/>
<dbReference type="PANTHER" id="PTHR18829">
    <property type="entry name" value="PROTEIN YAE1 HOMOLOG"/>
    <property type="match status" value="1"/>
</dbReference>